<dbReference type="InParanoid" id="G4YGK1"/>
<evidence type="ECO:0000256" key="1">
    <source>
        <dbReference type="SAM" id="MobiDB-lite"/>
    </source>
</evidence>
<evidence type="ECO:0000313" key="4">
    <source>
        <dbReference type="Proteomes" id="UP000002640"/>
    </source>
</evidence>
<organism evidence="3 4">
    <name type="scientific">Phytophthora sojae (strain P6497)</name>
    <name type="common">Soybean stem and root rot agent</name>
    <name type="synonym">Phytophthora megasperma f. sp. glycines</name>
    <dbReference type="NCBI Taxonomy" id="1094619"/>
    <lineage>
        <taxon>Eukaryota</taxon>
        <taxon>Sar</taxon>
        <taxon>Stramenopiles</taxon>
        <taxon>Oomycota</taxon>
        <taxon>Peronosporomycetes</taxon>
        <taxon>Peronosporales</taxon>
        <taxon>Peronosporaceae</taxon>
        <taxon>Phytophthora</taxon>
    </lineage>
</organism>
<dbReference type="EMBL" id="JH159151">
    <property type="protein sequence ID" value="EGZ26536.1"/>
    <property type="molecule type" value="Genomic_DNA"/>
</dbReference>
<feature type="compositionally biased region" description="Low complexity" evidence="1">
    <location>
        <begin position="76"/>
        <end position="89"/>
    </location>
</feature>
<dbReference type="AlphaFoldDB" id="G4YGK1"/>
<reference evidence="3 4" key="1">
    <citation type="journal article" date="2006" name="Science">
        <title>Phytophthora genome sequences uncover evolutionary origins and mechanisms of pathogenesis.</title>
        <authorList>
            <person name="Tyler B.M."/>
            <person name="Tripathy S."/>
            <person name="Zhang X."/>
            <person name="Dehal P."/>
            <person name="Jiang R.H."/>
            <person name="Aerts A."/>
            <person name="Arredondo F.D."/>
            <person name="Baxter L."/>
            <person name="Bensasson D."/>
            <person name="Beynon J.L."/>
            <person name="Chapman J."/>
            <person name="Damasceno C.M."/>
            <person name="Dorrance A.E."/>
            <person name="Dou D."/>
            <person name="Dickerman A.W."/>
            <person name="Dubchak I.L."/>
            <person name="Garbelotto M."/>
            <person name="Gijzen M."/>
            <person name="Gordon S.G."/>
            <person name="Govers F."/>
            <person name="Grunwald N.J."/>
            <person name="Huang W."/>
            <person name="Ivors K.L."/>
            <person name="Jones R.W."/>
            <person name="Kamoun S."/>
            <person name="Krampis K."/>
            <person name="Lamour K.H."/>
            <person name="Lee M.K."/>
            <person name="McDonald W.H."/>
            <person name="Medina M."/>
            <person name="Meijer H.J."/>
            <person name="Nordberg E.K."/>
            <person name="Maclean D.J."/>
            <person name="Ospina-Giraldo M.D."/>
            <person name="Morris P.F."/>
            <person name="Phuntumart V."/>
            <person name="Putnam N.H."/>
            <person name="Rash S."/>
            <person name="Rose J.K."/>
            <person name="Sakihama Y."/>
            <person name="Salamov A.A."/>
            <person name="Savidor A."/>
            <person name="Scheuring C.F."/>
            <person name="Smith B.M."/>
            <person name="Sobral B.W."/>
            <person name="Terry A."/>
            <person name="Torto-Alalibo T.A."/>
            <person name="Win J."/>
            <person name="Xu Z."/>
            <person name="Zhang H."/>
            <person name="Grigoriev I.V."/>
            <person name="Rokhsar D.S."/>
            <person name="Boore J.L."/>
        </authorList>
    </citation>
    <scope>NUCLEOTIDE SEQUENCE [LARGE SCALE GENOMIC DNA]</scope>
    <source>
        <strain evidence="3 4">P6497</strain>
    </source>
</reference>
<protein>
    <recommendedName>
        <fullName evidence="2">Retrotransposon Copia-like N-terminal domain-containing protein</fullName>
    </recommendedName>
</protein>
<feature type="non-terminal residue" evidence="3">
    <location>
        <position position="388"/>
    </location>
</feature>
<accession>G4YGK1</accession>
<feature type="region of interest" description="Disordered" evidence="1">
    <location>
        <begin position="302"/>
        <end position="372"/>
    </location>
</feature>
<evidence type="ECO:0000259" key="2">
    <source>
        <dbReference type="Pfam" id="PF14244"/>
    </source>
</evidence>
<dbReference type="Proteomes" id="UP000002640">
    <property type="component" value="Unassembled WGS sequence"/>
</dbReference>
<evidence type="ECO:0000313" key="3">
    <source>
        <dbReference type="EMBL" id="EGZ26536.1"/>
    </source>
</evidence>
<dbReference type="GeneID" id="20650325"/>
<dbReference type="Pfam" id="PF14244">
    <property type="entry name" value="Retrotran_gag_3"/>
    <property type="match status" value="1"/>
</dbReference>
<dbReference type="OMA" id="ELNPACH"/>
<proteinExistence type="predicted"/>
<dbReference type="RefSeq" id="XP_009513811.1">
    <property type="nucleotide sequence ID" value="XM_009515516.1"/>
</dbReference>
<feature type="compositionally biased region" description="Low complexity" evidence="1">
    <location>
        <begin position="326"/>
        <end position="355"/>
    </location>
</feature>
<gene>
    <name evidence="3" type="ORF">PHYSODRAFT_368429</name>
</gene>
<feature type="domain" description="Retrotransposon Copia-like N-terminal" evidence="2">
    <location>
        <begin position="16"/>
        <end position="42"/>
    </location>
</feature>
<feature type="region of interest" description="Disordered" evidence="1">
    <location>
        <begin position="53"/>
        <end position="102"/>
    </location>
</feature>
<name>G4YGK1_PHYSP</name>
<dbReference type="InterPro" id="IPR029472">
    <property type="entry name" value="Copia-like_N"/>
</dbReference>
<keyword evidence="4" id="KW-1185">Reference proteome</keyword>
<feature type="compositionally biased region" description="Low complexity" evidence="1">
    <location>
        <begin position="305"/>
        <end position="318"/>
    </location>
</feature>
<dbReference type="KEGG" id="psoj:PHYSODRAFT_368429"/>
<sequence length="388" mass="43328">MIPTQASPAKDRDFPRLNGNNFIIWKTRVAAALDGKNLLGFVTQADYAGDSDVDLGDDEELNPACHPDIHGVAKPDSPQDSSSSEASDGSSDDSAGDDGDVDMEKEIPPVVLSFTAQKKQELDHAEKLKAKSRQLSAKKLRHMEAKAKAFLINTIDDQHVLMVKEKTKAYEIYHTLCSKYEDAAIHGDPYFIQSYLMALKYKEGSDQVQNELARNRYVLKQGTPESQETRAKTAMPASAPEQVLVAAPPKEDTALAASLKCTYCHRDNHDTVECFVLQRHPHNGHVKAGTVLPANFKLKPLQEPRSQQQQHQRQQQTSQRHHPYKGNYNGNSGNQSRNNNRGPRNGNRNDNSRSQGRNKYHGRRNRDDEDNSDYGIIAITTLDLSQDT</sequence>
<feature type="compositionally biased region" description="Acidic residues" evidence="1">
    <location>
        <begin position="90"/>
        <end position="101"/>
    </location>
</feature>